<dbReference type="Gramene" id="GBG64550">
    <property type="protein sequence ID" value="GBG64550"/>
    <property type="gene ID" value="CBR_g45245"/>
</dbReference>
<sequence length="621" mass="66501">MMKAVQSVGQVARSFLGSIPDRLYQVQSLIQQVQEVGSVVEATAKLRQSLPDSLHFIYHHDSKTGVQRFELSVGSFRGGDGEAPPLKPPMMLSSGGAWWSQSGYAQGGEESGVRDTWQRQFLASRFGLPIVVSIFIVMMMTALYWVLVSTRRRRSDLLLRVLKATTISFSSFSIRWISHRLLHLCPSFIRPRALDPDPDLCATLRDPLVASNNNDPDRRHSASGSDHQQSDGYLRRGGGGGGGEKDEDDCGSSRRGGRGGCRGNGFGKMSRLLASPRERDAPEKDDTLSPPPPPPPPTRRESSSSPLSSSKATWRSSKRLFFRPISYRAAASHGSRSKTDKSVVVIGNCAGVDWREAYVSPSAPMQGEEGEEKTSVLERGGCERNSHVAFVGGEEGGGGGMERGEEGAEKPAEDRGRRSKEKEVSVNLPAEPATRGSTSSSTWLAGKIYNWSTWKTSDVHADVNSLGSCTDPSSSFCPERQGEVIPSLEGNLPPNRIAIGVPVVGAPAGLPACLPPPSAHGVAAEMSWTGGWWGQRATAAPLAFASSTAPSAPPAPPPPIPQLPPAAVKEGREEAIGTVTARRRRFRTGLGGAISGILRRRAAHKRDIVAAGNGPPPFPSL</sequence>
<feature type="transmembrane region" description="Helical" evidence="2">
    <location>
        <begin position="126"/>
        <end position="145"/>
    </location>
</feature>
<keyword evidence="2" id="KW-1133">Transmembrane helix</keyword>
<feature type="compositionally biased region" description="Basic and acidic residues" evidence="1">
    <location>
        <begin position="276"/>
        <end position="287"/>
    </location>
</feature>
<keyword evidence="2" id="KW-0472">Membrane</keyword>
<evidence type="ECO:0000256" key="2">
    <source>
        <dbReference type="SAM" id="Phobius"/>
    </source>
</evidence>
<feature type="region of interest" description="Disordered" evidence="1">
    <location>
        <begin position="208"/>
        <end position="315"/>
    </location>
</feature>
<dbReference type="AlphaFoldDB" id="A0A388K3B4"/>
<keyword evidence="2" id="KW-0812">Transmembrane</keyword>
<evidence type="ECO:0000313" key="4">
    <source>
        <dbReference type="Proteomes" id="UP000265515"/>
    </source>
</evidence>
<feature type="region of interest" description="Disordered" evidence="1">
    <location>
        <begin position="388"/>
        <end position="439"/>
    </location>
</feature>
<evidence type="ECO:0000313" key="3">
    <source>
        <dbReference type="EMBL" id="GBG64550.1"/>
    </source>
</evidence>
<reference evidence="3 4" key="1">
    <citation type="journal article" date="2018" name="Cell">
        <title>The Chara Genome: Secondary Complexity and Implications for Plant Terrestrialization.</title>
        <authorList>
            <person name="Nishiyama T."/>
            <person name="Sakayama H."/>
            <person name="Vries J.D."/>
            <person name="Buschmann H."/>
            <person name="Saint-Marcoux D."/>
            <person name="Ullrich K.K."/>
            <person name="Haas F.B."/>
            <person name="Vanderstraeten L."/>
            <person name="Becker D."/>
            <person name="Lang D."/>
            <person name="Vosolsobe S."/>
            <person name="Rombauts S."/>
            <person name="Wilhelmsson P.K.I."/>
            <person name="Janitza P."/>
            <person name="Kern R."/>
            <person name="Heyl A."/>
            <person name="Rumpler F."/>
            <person name="Villalobos L.I.A.C."/>
            <person name="Clay J.M."/>
            <person name="Skokan R."/>
            <person name="Toyoda A."/>
            <person name="Suzuki Y."/>
            <person name="Kagoshima H."/>
            <person name="Schijlen E."/>
            <person name="Tajeshwar N."/>
            <person name="Catarino B."/>
            <person name="Hetherington A.J."/>
            <person name="Saltykova A."/>
            <person name="Bonnot C."/>
            <person name="Breuninger H."/>
            <person name="Symeonidi A."/>
            <person name="Radhakrishnan G.V."/>
            <person name="Van Nieuwerburgh F."/>
            <person name="Deforce D."/>
            <person name="Chang C."/>
            <person name="Karol K.G."/>
            <person name="Hedrich R."/>
            <person name="Ulvskov P."/>
            <person name="Glockner G."/>
            <person name="Delwiche C.F."/>
            <person name="Petrasek J."/>
            <person name="Van de Peer Y."/>
            <person name="Friml J."/>
            <person name="Beilby M."/>
            <person name="Dolan L."/>
            <person name="Kohara Y."/>
            <person name="Sugano S."/>
            <person name="Fujiyama A."/>
            <person name="Delaux P.-M."/>
            <person name="Quint M."/>
            <person name="TheiBen G."/>
            <person name="Hagemann M."/>
            <person name="Harholt J."/>
            <person name="Dunand C."/>
            <person name="Zachgo S."/>
            <person name="Langdale J."/>
            <person name="Maumus F."/>
            <person name="Straeten D.V.D."/>
            <person name="Gould S.B."/>
            <person name="Rensing S.A."/>
        </authorList>
    </citation>
    <scope>NUCLEOTIDE SEQUENCE [LARGE SCALE GENOMIC DNA]</scope>
    <source>
        <strain evidence="3 4">S276</strain>
    </source>
</reference>
<dbReference type="EMBL" id="BFEA01000051">
    <property type="protein sequence ID" value="GBG64550.1"/>
    <property type="molecule type" value="Genomic_DNA"/>
</dbReference>
<name>A0A388K3B4_CHABU</name>
<comment type="caution">
    <text evidence="3">The sequence shown here is derived from an EMBL/GenBank/DDBJ whole genome shotgun (WGS) entry which is preliminary data.</text>
</comment>
<keyword evidence="4" id="KW-1185">Reference proteome</keyword>
<feature type="compositionally biased region" description="Polar residues" evidence="1">
    <location>
        <begin position="222"/>
        <end position="231"/>
    </location>
</feature>
<protein>
    <submittedName>
        <fullName evidence="3">Uncharacterized protein</fullName>
    </submittedName>
</protein>
<feature type="region of interest" description="Disordered" evidence="1">
    <location>
        <begin position="545"/>
        <end position="574"/>
    </location>
</feature>
<feature type="compositionally biased region" description="Basic and acidic residues" evidence="1">
    <location>
        <begin position="402"/>
        <end position="424"/>
    </location>
</feature>
<gene>
    <name evidence="3" type="ORF">CBR_g45245</name>
</gene>
<dbReference type="Proteomes" id="UP000265515">
    <property type="component" value="Unassembled WGS sequence"/>
</dbReference>
<accession>A0A388K3B4</accession>
<feature type="compositionally biased region" description="Pro residues" evidence="1">
    <location>
        <begin position="551"/>
        <end position="564"/>
    </location>
</feature>
<proteinExistence type="predicted"/>
<evidence type="ECO:0000256" key="1">
    <source>
        <dbReference type="SAM" id="MobiDB-lite"/>
    </source>
</evidence>
<organism evidence="3 4">
    <name type="scientific">Chara braunii</name>
    <name type="common">Braun's stonewort</name>
    <dbReference type="NCBI Taxonomy" id="69332"/>
    <lineage>
        <taxon>Eukaryota</taxon>
        <taxon>Viridiplantae</taxon>
        <taxon>Streptophyta</taxon>
        <taxon>Charophyceae</taxon>
        <taxon>Charales</taxon>
        <taxon>Characeae</taxon>
        <taxon>Chara</taxon>
    </lineage>
</organism>